<feature type="transmembrane region" description="Helical" evidence="1">
    <location>
        <begin position="149"/>
        <end position="168"/>
    </location>
</feature>
<evidence type="ECO:0000313" key="3">
    <source>
        <dbReference type="Proteomes" id="UP000265801"/>
    </source>
</evidence>
<feature type="transmembrane region" description="Helical" evidence="1">
    <location>
        <begin position="71"/>
        <end position="94"/>
    </location>
</feature>
<feature type="transmembrane region" description="Helical" evidence="1">
    <location>
        <begin position="45"/>
        <end position="65"/>
    </location>
</feature>
<feature type="transmembrane region" description="Helical" evidence="1">
    <location>
        <begin position="174"/>
        <end position="190"/>
    </location>
</feature>
<proteinExistence type="predicted"/>
<accession>A0A3A1R962</accession>
<dbReference type="EMBL" id="QXIR01000001">
    <property type="protein sequence ID" value="RIW39019.1"/>
    <property type="molecule type" value="Genomic_DNA"/>
</dbReference>
<protein>
    <submittedName>
        <fullName evidence="2">Uncharacterized protein</fullName>
    </submittedName>
</protein>
<keyword evidence="1" id="KW-1133">Transmembrane helix</keyword>
<dbReference type="RefSeq" id="WP_119545088.1">
    <property type="nucleotide sequence ID" value="NZ_QXIR01000001.1"/>
</dbReference>
<name>A0A3A1R962_9BACI</name>
<feature type="transmembrane region" description="Helical" evidence="1">
    <location>
        <begin position="101"/>
        <end position="119"/>
    </location>
</feature>
<feature type="transmembrane region" description="Helical" evidence="1">
    <location>
        <begin position="12"/>
        <end position="33"/>
    </location>
</feature>
<sequence>MKWYSIGAFSSPSAWAALAAAFIVTGIFLRLYFGKNNNEWFGNSVFYFILTWKLSIILFDFAGVIRQPLSILYFNGGSNGFWLGAAAALLYIFFKGEKRQLIIAWMLVVLVYEGASDFLADSGTMMSALILLISFCLFYLLLKRGKAEVWLLLFIVIQLLNNFFQGSIISTESMAYFIITICVLAMSRIRRSAP</sequence>
<dbReference type="Proteomes" id="UP000265801">
    <property type="component" value="Unassembled WGS sequence"/>
</dbReference>
<evidence type="ECO:0000256" key="1">
    <source>
        <dbReference type="SAM" id="Phobius"/>
    </source>
</evidence>
<dbReference type="OrthoDB" id="2427847at2"/>
<evidence type="ECO:0000313" key="2">
    <source>
        <dbReference type="EMBL" id="RIW39019.1"/>
    </source>
</evidence>
<gene>
    <name evidence="2" type="ORF">D3H55_01310</name>
</gene>
<keyword evidence="1" id="KW-0812">Transmembrane</keyword>
<organism evidence="2 3">
    <name type="scientific">Bacillus salacetis</name>
    <dbReference type="NCBI Taxonomy" id="2315464"/>
    <lineage>
        <taxon>Bacteria</taxon>
        <taxon>Bacillati</taxon>
        <taxon>Bacillota</taxon>
        <taxon>Bacilli</taxon>
        <taxon>Bacillales</taxon>
        <taxon>Bacillaceae</taxon>
        <taxon>Bacillus</taxon>
    </lineage>
</organism>
<reference evidence="2 3" key="1">
    <citation type="submission" date="2018-09" db="EMBL/GenBank/DDBJ databases">
        <title>Bacillus saliacetes sp. nov., isolated from Thai shrimp paste (Ka-pi).</title>
        <authorList>
            <person name="Daroonpunt R."/>
            <person name="Tanasupawat S."/>
            <person name="Yiamsombut S."/>
        </authorList>
    </citation>
    <scope>NUCLEOTIDE SEQUENCE [LARGE SCALE GENOMIC DNA]</scope>
    <source>
        <strain evidence="2 3">SKP7-4</strain>
    </source>
</reference>
<feature type="transmembrane region" description="Helical" evidence="1">
    <location>
        <begin position="125"/>
        <end position="142"/>
    </location>
</feature>
<comment type="caution">
    <text evidence="2">The sequence shown here is derived from an EMBL/GenBank/DDBJ whole genome shotgun (WGS) entry which is preliminary data.</text>
</comment>
<keyword evidence="3" id="KW-1185">Reference proteome</keyword>
<dbReference type="AlphaFoldDB" id="A0A3A1R962"/>
<keyword evidence="1" id="KW-0472">Membrane</keyword>